<dbReference type="GeneID" id="20237760"/>
<dbReference type="SUPFAM" id="SSF56219">
    <property type="entry name" value="DNase I-like"/>
    <property type="match status" value="1"/>
</dbReference>
<dbReference type="InterPro" id="IPR036691">
    <property type="entry name" value="Endo/exonu/phosph_ase_sf"/>
</dbReference>
<accession>V4AQA7</accession>
<proteinExistence type="predicted"/>
<dbReference type="Gene3D" id="3.60.10.10">
    <property type="entry name" value="Endonuclease/exonuclease/phosphatase"/>
    <property type="match status" value="1"/>
</dbReference>
<name>V4AQA7_LOTGI</name>
<reference evidence="1 2" key="1">
    <citation type="journal article" date="2013" name="Nature">
        <title>Insights into bilaterian evolution from three spiralian genomes.</title>
        <authorList>
            <person name="Simakov O."/>
            <person name="Marletaz F."/>
            <person name="Cho S.J."/>
            <person name="Edsinger-Gonzales E."/>
            <person name="Havlak P."/>
            <person name="Hellsten U."/>
            <person name="Kuo D.H."/>
            <person name="Larsson T."/>
            <person name="Lv J."/>
            <person name="Arendt D."/>
            <person name="Savage R."/>
            <person name="Osoegawa K."/>
            <person name="de Jong P."/>
            <person name="Grimwood J."/>
            <person name="Chapman J.A."/>
            <person name="Shapiro H."/>
            <person name="Aerts A."/>
            <person name="Otillar R.P."/>
            <person name="Terry A.Y."/>
            <person name="Boore J.L."/>
            <person name="Grigoriev I.V."/>
            <person name="Lindberg D.R."/>
            <person name="Seaver E.C."/>
            <person name="Weisblat D.A."/>
            <person name="Putnam N.H."/>
            <person name="Rokhsar D.S."/>
        </authorList>
    </citation>
    <scope>NUCLEOTIDE SEQUENCE [LARGE SCALE GENOMIC DNA]</scope>
</reference>
<evidence type="ECO:0000313" key="1">
    <source>
        <dbReference type="EMBL" id="ESO99397.1"/>
    </source>
</evidence>
<keyword evidence="2" id="KW-1185">Reference proteome</keyword>
<sequence length="245" mass="28920">MSVTRKVTLTDNGMIRQNTFKRTNTLAIWVAAETYERIKSIDILYHIQNLNGDELKRKEISSDNSSDHSEENTEKKTTINSLNLTDIYRQTYPSTQSYTYSKTKTGAARLDRIYLSKTITPNVQEIKHLPQSVGDHKAVSLKLRLKRNRWGKSYWKMNTQILKDEKYIEHIKYYLDYWHKNKQIEGIRRKNYDTQCFYNNRIYEIGDKFYKKNDDCNYCTCEPTTDIDYSEPVVSCTDIACDVPL</sequence>
<dbReference type="STRING" id="225164.V4AQA7"/>
<dbReference type="RefSeq" id="XP_009049887.1">
    <property type="nucleotide sequence ID" value="XM_009051639.1"/>
</dbReference>
<dbReference type="EMBL" id="KB201037">
    <property type="protein sequence ID" value="ESO99397.1"/>
    <property type="molecule type" value="Genomic_DNA"/>
</dbReference>
<dbReference type="HOGENOM" id="CLU_1134655_0_0_1"/>
<dbReference type="CTD" id="20237760"/>
<dbReference type="Proteomes" id="UP000030746">
    <property type="component" value="Unassembled WGS sequence"/>
</dbReference>
<protein>
    <recommendedName>
        <fullName evidence="3">Endonuclease/exonuclease/phosphatase domain-containing protein</fullName>
    </recommendedName>
</protein>
<evidence type="ECO:0000313" key="2">
    <source>
        <dbReference type="Proteomes" id="UP000030746"/>
    </source>
</evidence>
<gene>
    <name evidence="1" type="ORF">LOTGIDRAFT_158484</name>
</gene>
<dbReference type="KEGG" id="lgi:LOTGIDRAFT_158484"/>
<organism evidence="1 2">
    <name type="scientific">Lottia gigantea</name>
    <name type="common">Giant owl limpet</name>
    <dbReference type="NCBI Taxonomy" id="225164"/>
    <lineage>
        <taxon>Eukaryota</taxon>
        <taxon>Metazoa</taxon>
        <taxon>Spiralia</taxon>
        <taxon>Lophotrochozoa</taxon>
        <taxon>Mollusca</taxon>
        <taxon>Gastropoda</taxon>
        <taxon>Patellogastropoda</taxon>
        <taxon>Lottioidea</taxon>
        <taxon>Lottiidae</taxon>
        <taxon>Lottia</taxon>
    </lineage>
</organism>
<dbReference type="SUPFAM" id="SSF57603">
    <property type="entry name" value="FnI-like domain"/>
    <property type="match status" value="1"/>
</dbReference>
<evidence type="ECO:0008006" key="3">
    <source>
        <dbReference type="Google" id="ProtNLM"/>
    </source>
</evidence>
<dbReference type="AlphaFoldDB" id="V4AQA7"/>